<dbReference type="OrthoDB" id="9797252at2"/>
<keyword evidence="6" id="KW-1185">Reference proteome</keyword>
<evidence type="ECO:0000313" key="5">
    <source>
        <dbReference type="EMBL" id="RJF71243.1"/>
    </source>
</evidence>
<evidence type="ECO:0000313" key="6">
    <source>
        <dbReference type="Proteomes" id="UP000286287"/>
    </source>
</evidence>
<dbReference type="Gene3D" id="3.40.50.150">
    <property type="entry name" value="Vaccinia Virus protein VP39"/>
    <property type="match status" value="1"/>
</dbReference>
<dbReference type="EMBL" id="QYUJ01000014">
    <property type="protein sequence ID" value="RJF71243.1"/>
    <property type="molecule type" value="Genomic_DNA"/>
</dbReference>
<evidence type="ECO:0000256" key="3">
    <source>
        <dbReference type="ARBA" id="ARBA00022679"/>
    </source>
</evidence>
<dbReference type="InterPro" id="IPR051052">
    <property type="entry name" value="Diverse_substrate_MTase"/>
</dbReference>
<dbReference type="CDD" id="cd02440">
    <property type="entry name" value="AdoMet_MTases"/>
    <property type="match status" value="1"/>
</dbReference>
<dbReference type="Pfam" id="PF08241">
    <property type="entry name" value="Methyltransf_11"/>
    <property type="match status" value="1"/>
</dbReference>
<protein>
    <submittedName>
        <fullName evidence="5">Class I SAM-dependent methyltransferase</fullName>
    </submittedName>
</protein>
<dbReference type="PANTHER" id="PTHR44942:SF4">
    <property type="entry name" value="METHYLTRANSFERASE TYPE 11 DOMAIN-CONTAINING PROTEIN"/>
    <property type="match status" value="1"/>
</dbReference>
<dbReference type="AlphaFoldDB" id="A0A418V554"/>
<dbReference type="InterPro" id="IPR029063">
    <property type="entry name" value="SAM-dependent_MTases_sf"/>
</dbReference>
<dbReference type="GO" id="GO:0008757">
    <property type="term" value="F:S-adenosylmethionine-dependent methyltransferase activity"/>
    <property type="evidence" value="ECO:0007669"/>
    <property type="project" value="InterPro"/>
</dbReference>
<reference evidence="5 6" key="1">
    <citation type="submission" date="2018-09" db="EMBL/GenBank/DDBJ databases">
        <authorList>
            <person name="Zhu H."/>
        </authorList>
    </citation>
    <scope>NUCLEOTIDE SEQUENCE [LARGE SCALE GENOMIC DNA]</scope>
    <source>
        <strain evidence="5 6">K2S05-167</strain>
    </source>
</reference>
<accession>A0A418V554</accession>
<evidence type="ECO:0000256" key="2">
    <source>
        <dbReference type="ARBA" id="ARBA00022603"/>
    </source>
</evidence>
<name>A0A418V554_9DEIO</name>
<dbReference type="GO" id="GO:0032259">
    <property type="term" value="P:methylation"/>
    <property type="evidence" value="ECO:0007669"/>
    <property type="project" value="UniProtKB-KW"/>
</dbReference>
<keyword evidence="2 5" id="KW-0489">Methyltransferase</keyword>
<sequence>MPRRPSVPNAERFLGRAEVYAAARPSYPPELRDWLAARHLLGTVADIGAGTGLFTQLLLAGGARVSAVEPNPDMRAQLAARLAAAVEAGQLTVQDGTSEATGLPEQSVSLVTAAQAAHWFDPERTLAEFRRILTPDGRVLLVWNDWRGVATPFNEAYGQAVSRFYREGENPLQISRVPEGDLPRFMPGGHETVIFDNPLPLSRERLHGLASSISYLPAPGDPAHALMTAALDDLFAAHAHEQEEMGQQVTLHYRTHAFLGRV</sequence>
<gene>
    <name evidence="5" type="ORF">D3875_06330</name>
</gene>
<evidence type="ECO:0000256" key="1">
    <source>
        <dbReference type="ARBA" id="ARBA00008361"/>
    </source>
</evidence>
<feature type="domain" description="Methyltransferase type 11" evidence="4">
    <location>
        <begin position="46"/>
        <end position="140"/>
    </location>
</feature>
<dbReference type="Proteomes" id="UP000286287">
    <property type="component" value="Unassembled WGS sequence"/>
</dbReference>
<dbReference type="SUPFAM" id="SSF53335">
    <property type="entry name" value="S-adenosyl-L-methionine-dependent methyltransferases"/>
    <property type="match status" value="1"/>
</dbReference>
<organism evidence="5 6">
    <name type="scientific">Deinococcus cavernae</name>
    <dbReference type="NCBI Taxonomy" id="2320857"/>
    <lineage>
        <taxon>Bacteria</taxon>
        <taxon>Thermotogati</taxon>
        <taxon>Deinococcota</taxon>
        <taxon>Deinococci</taxon>
        <taxon>Deinococcales</taxon>
        <taxon>Deinococcaceae</taxon>
        <taxon>Deinococcus</taxon>
    </lineage>
</organism>
<evidence type="ECO:0000259" key="4">
    <source>
        <dbReference type="Pfam" id="PF08241"/>
    </source>
</evidence>
<comment type="caution">
    <text evidence="5">The sequence shown here is derived from an EMBL/GenBank/DDBJ whole genome shotgun (WGS) entry which is preliminary data.</text>
</comment>
<keyword evidence="3 5" id="KW-0808">Transferase</keyword>
<comment type="similarity">
    <text evidence="1">Belongs to the methyltransferase superfamily.</text>
</comment>
<dbReference type="PANTHER" id="PTHR44942">
    <property type="entry name" value="METHYLTRANSF_11 DOMAIN-CONTAINING PROTEIN"/>
    <property type="match status" value="1"/>
</dbReference>
<dbReference type="InterPro" id="IPR013216">
    <property type="entry name" value="Methyltransf_11"/>
</dbReference>
<proteinExistence type="inferred from homology"/>